<gene>
    <name evidence="25" type="ORF">FHW18_000934</name>
</gene>
<dbReference type="Pfam" id="PF00116">
    <property type="entry name" value="COX2"/>
    <property type="match status" value="1"/>
</dbReference>
<name>A0A7Y9IRH1_9BURK</name>
<feature type="transmembrane region" description="Helical" evidence="20">
    <location>
        <begin position="98"/>
        <end position="116"/>
    </location>
</feature>
<evidence type="ECO:0000256" key="21">
    <source>
        <dbReference type="SAM" id="SignalP"/>
    </source>
</evidence>
<evidence type="ECO:0000256" key="15">
    <source>
        <dbReference type="ARBA" id="ARBA00024688"/>
    </source>
</evidence>
<comment type="caution">
    <text evidence="25">The sequence shown here is derived from an EMBL/GenBank/DDBJ whole genome shotgun (WGS) entry which is preliminary data.</text>
</comment>
<feature type="domain" description="Cytochrome oxidase subunit II transmembrane region profile" evidence="23">
    <location>
        <begin position="31"/>
        <end position="126"/>
    </location>
</feature>
<keyword evidence="8 17" id="KW-0479">Metal-binding</keyword>
<evidence type="ECO:0000313" key="26">
    <source>
        <dbReference type="Proteomes" id="UP000542125"/>
    </source>
</evidence>
<comment type="similarity">
    <text evidence="3 18">Belongs to the cytochrome c oxidase subunit 2 family.</text>
</comment>
<keyword evidence="4 18" id="KW-0813">Transport</keyword>
<dbReference type="GO" id="GO:0020037">
    <property type="term" value="F:heme binding"/>
    <property type="evidence" value="ECO:0007669"/>
    <property type="project" value="InterPro"/>
</dbReference>
<evidence type="ECO:0000313" key="25">
    <source>
        <dbReference type="EMBL" id="NYE81663.1"/>
    </source>
</evidence>
<evidence type="ECO:0000256" key="14">
    <source>
        <dbReference type="ARBA" id="ARBA00023136"/>
    </source>
</evidence>
<keyword evidence="13 19" id="KW-0186">Copper</keyword>
<evidence type="ECO:0000256" key="1">
    <source>
        <dbReference type="ARBA" id="ARBA00004141"/>
    </source>
</evidence>
<comment type="function">
    <text evidence="15 19">Subunits I and II form the functional core of the enzyme complex. Electrons originating in cytochrome c are transferred via heme a and Cu(A) to the binuclear center formed by heme a3 and Cu(B).</text>
</comment>
<dbReference type="PROSITE" id="PS50857">
    <property type="entry name" value="COX2_CUA"/>
    <property type="match status" value="1"/>
</dbReference>
<evidence type="ECO:0000256" key="20">
    <source>
        <dbReference type="SAM" id="Phobius"/>
    </source>
</evidence>
<keyword evidence="25" id="KW-0560">Oxidoreductase</keyword>
<dbReference type="GO" id="GO:0042597">
    <property type="term" value="C:periplasmic space"/>
    <property type="evidence" value="ECO:0007669"/>
    <property type="project" value="UniProtKB-SubCell"/>
</dbReference>
<dbReference type="RefSeq" id="WP_179583811.1">
    <property type="nucleotide sequence ID" value="NZ_JACBYR010000001.1"/>
</dbReference>
<dbReference type="AlphaFoldDB" id="A0A7Y9IRH1"/>
<evidence type="ECO:0000259" key="22">
    <source>
        <dbReference type="PROSITE" id="PS50857"/>
    </source>
</evidence>
<dbReference type="PRINTS" id="PR01166">
    <property type="entry name" value="CYCOXIDASEII"/>
</dbReference>
<dbReference type="InterPro" id="IPR011759">
    <property type="entry name" value="Cyt_c_oxidase_su2_TM_dom"/>
</dbReference>
<evidence type="ECO:0000259" key="24">
    <source>
        <dbReference type="PROSITE" id="PS51007"/>
    </source>
</evidence>
<evidence type="ECO:0000259" key="23">
    <source>
        <dbReference type="PROSITE" id="PS50999"/>
    </source>
</evidence>
<dbReference type="InterPro" id="IPR008972">
    <property type="entry name" value="Cupredoxin"/>
</dbReference>
<organism evidence="25 26">
    <name type="scientific">Pigmentiphaga litoralis</name>
    <dbReference type="NCBI Taxonomy" id="516702"/>
    <lineage>
        <taxon>Bacteria</taxon>
        <taxon>Pseudomonadati</taxon>
        <taxon>Pseudomonadota</taxon>
        <taxon>Betaproteobacteria</taxon>
        <taxon>Burkholderiales</taxon>
        <taxon>Alcaligenaceae</taxon>
        <taxon>Pigmentiphaga</taxon>
    </lineage>
</organism>
<dbReference type="PANTHER" id="PTHR22888:SF9">
    <property type="entry name" value="CYTOCHROME C OXIDASE SUBUNIT 2"/>
    <property type="match status" value="1"/>
</dbReference>
<feature type="chain" id="PRO_5030850141" description="Cytochrome c oxidase subunit 2" evidence="21">
    <location>
        <begin position="25"/>
        <end position="386"/>
    </location>
</feature>
<evidence type="ECO:0000256" key="4">
    <source>
        <dbReference type="ARBA" id="ARBA00022448"/>
    </source>
</evidence>
<dbReference type="SUPFAM" id="SSF46626">
    <property type="entry name" value="Cytochrome c"/>
    <property type="match status" value="1"/>
</dbReference>
<reference evidence="25 26" key="1">
    <citation type="submission" date="2020-07" db="EMBL/GenBank/DDBJ databases">
        <title>Genomic Encyclopedia of Type Strains, Phase IV (KMG-V): Genome sequencing to study the core and pangenomes of soil and plant-associated prokaryotes.</title>
        <authorList>
            <person name="Whitman W."/>
        </authorList>
    </citation>
    <scope>NUCLEOTIDE SEQUENCE [LARGE SCALE GENOMIC DNA]</scope>
    <source>
        <strain evidence="25 26">SAS40</strain>
    </source>
</reference>
<dbReference type="InterPro" id="IPR002429">
    <property type="entry name" value="CcO_II-like_C"/>
</dbReference>
<dbReference type="PANTHER" id="PTHR22888">
    <property type="entry name" value="CYTOCHROME C OXIDASE, SUBUNIT II"/>
    <property type="match status" value="1"/>
</dbReference>
<feature type="signal peptide" evidence="21">
    <location>
        <begin position="1"/>
        <end position="24"/>
    </location>
</feature>
<dbReference type="Pfam" id="PF02790">
    <property type="entry name" value="COX2_TM"/>
    <property type="match status" value="1"/>
</dbReference>
<keyword evidence="14 20" id="KW-0472">Membrane</keyword>
<proteinExistence type="inferred from homology"/>
<dbReference type="InterPro" id="IPR045187">
    <property type="entry name" value="CcO_II"/>
</dbReference>
<evidence type="ECO:0000256" key="2">
    <source>
        <dbReference type="ARBA" id="ARBA00004418"/>
    </source>
</evidence>
<dbReference type="InterPro" id="IPR009056">
    <property type="entry name" value="Cyt_c-like_dom"/>
</dbReference>
<accession>A0A7Y9IRH1</accession>
<dbReference type="GO" id="GO:0016491">
    <property type="term" value="F:oxidoreductase activity"/>
    <property type="evidence" value="ECO:0007669"/>
    <property type="project" value="UniProtKB-KW"/>
</dbReference>
<dbReference type="InterPro" id="IPR034210">
    <property type="entry name" value="CcO_II_C"/>
</dbReference>
<comment type="cofactor">
    <cofactor evidence="19">
        <name>Cu cation</name>
        <dbReference type="ChEBI" id="CHEBI:23378"/>
    </cofactor>
    <text evidence="19">Binds a copper A center.</text>
</comment>
<dbReference type="InterPro" id="IPR001505">
    <property type="entry name" value="Copper_CuA"/>
</dbReference>
<dbReference type="GO" id="GO:0004129">
    <property type="term" value="F:cytochrome-c oxidase activity"/>
    <property type="evidence" value="ECO:0007669"/>
    <property type="project" value="UniProtKB-EC"/>
</dbReference>
<dbReference type="NCBIfam" id="TIGR02866">
    <property type="entry name" value="CoxB"/>
    <property type="match status" value="1"/>
</dbReference>
<comment type="catalytic activity">
    <reaction evidence="16 19">
        <text>4 Fe(II)-[cytochrome c] + O2 + 8 H(+)(in) = 4 Fe(III)-[cytochrome c] + 2 H2O + 4 H(+)(out)</text>
        <dbReference type="Rhea" id="RHEA:11436"/>
        <dbReference type="Rhea" id="RHEA-COMP:10350"/>
        <dbReference type="Rhea" id="RHEA-COMP:14399"/>
        <dbReference type="ChEBI" id="CHEBI:15377"/>
        <dbReference type="ChEBI" id="CHEBI:15378"/>
        <dbReference type="ChEBI" id="CHEBI:15379"/>
        <dbReference type="ChEBI" id="CHEBI:29033"/>
        <dbReference type="ChEBI" id="CHEBI:29034"/>
        <dbReference type="EC" id="7.1.1.9"/>
    </reaction>
</comment>
<evidence type="ECO:0000256" key="10">
    <source>
        <dbReference type="ARBA" id="ARBA00022982"/>
    </source>
</evidence>
<keyword evidence="21" id="KW-0732">Signal</keyword>
<evidence type="ECO:0000256" key="18">
    <source>
        <dbReference type="RuleBase" id="RU000456"/>
    </source>
</evidence>
<dbReference type="GO" id="GO:0042773">
    <property type="term" value="P:ATP synthesis coupled electron transport"/>
    <property type="evidence" value="ECO:0007669"/>
    <property type="project" value="TreeGrafter"/>
</dbReference>
<dbReference type="GO" id="GO:0005886">
    <property type="term" value="C:plasma membrane"/>
    <property type="evidence" value="ECO:0007669"/>
    <property type="project" value="UniProtKB-SubCell"/>
</dbReference>
<dbReference type="CDD" id="cd13912">
    <property type="entry name" value="CcO_II_C"/>
    <property type="match status" value="1"/>
</dbReference>
<dbReference type="EC" id="7.1.1.9" evidence="19"/>
<dbReference type="PROSITE" id="PS00078">
    <property type="entry name" value="COX2"/>
    <property type="match status" value="1"/>
</dbReference>
<dbReference type="InterPro" id="IPR036257">
    <property type="entry name" value="Cyt_c_oxidase_su2_TM_sf"/>
</dbReference>
<evidence type="ECO:0000256" key="13">
    <source>
        <dbReference type="ARBA" id="ARBA00023008"/>
    </source>
</evidence>
<keyword evidence="12 17" id="KW-0408">Iron</keyword>
<evidence type="ECO:0000256" key="17">
    <source>
        <dbReference type="PROSITE-ProRule" id="PRU00433"/>
    </source>
</evidence>
<feature type="domain" description="Cytochrome oxidase subunit II copper A binding" evidence="22">
    <location>
        <begin position="127"/>
        <end position="267"/>
    </location>
</feature>
<dbReference type="Gene3D" id="1.10.287.90">
    <property type="match status" value="1"/>
</dbReference>
<evidence type="ECO:0000256" key="3">
    <source>
        <dbReference type="ARBA" id="ARBA00007866"/>
    </source>
</evidence>
<dbReference type="Proteomes" id="UP000542125">
    <property type="component" value="Unassembled WGS sequence"/>
</dbReference>
<feature type="domain" description="Cytochrome c" evidence="24">
    <location>
        <begin position="287"/>
        <end position="366"/>
    </location>
</feature>
<dbReference type="InterPro" id="IPR036909">
    <property type="entry name" value="Cyt_c-like_dom_sf"/>
</dbReference>
<dbReference type="Gene3D" id="1.10.760.10">
    <property type="entry name" value="Cytochrome c-like domain"/>
    <property type="match status" value="1"/>
</dbReference>
<keyword evidence="11 20" id="KW-1133">Transmembrane helix</keyword>
<keyword evidence="6 18" id="KW-0679">Respiratory chain</keyword>
<feature type="transmembrane region" description="Helical" evidence="20">
    <location>
        <begin position="52"/>
        <end position="77"/>
    </location>
</feature>
<dbReference type="Gene3D" id="2.60.40.420">
    <property type="entry name" value="Cupredoxins - blue copper proteins"/>
    <property type="match status" value="1"/>
</dbReference>
<dbReference type="PROSITE" id="PS51007">
    <property type="entry name" value="CYTC"/>
    <property type="match status" value="1"/>
</dbReference>
<dbReference type="EMBL" id="JACBYR010000001">
    <property type="protein sequence ID" value="NYE81663.1"/>
    <property type="molecule type" value="Genomic_DNA"/>
</dbReference>
<evidence type="ECO:0000256" key="9">
    <source>
        <dbReference type="ARBA" id="ARBA00022967"/>
    </source>
</evidence>
<dbReference type="InterPro" id="IPR014222">
    <property type="entry name" value="Cyt_c_oxidase_su2"/>
</dbReference>
<dbReference type="SUPFAM" id="SSF81464">
    <property type="entry name" value="Cytochrome c oxidase subunit II-like, transmembrane region"/>
    <property type="match status" value="1"/>
</dbReference>
<sequence>MKKWLSGWVGALFANMLASSAALAVNDSVGGPKVNQLNLHEPVTSIASQIQWLHWMMLAICLVIFIAVFAVMFYSIWAHRKSRGAKPATFHESIGVEIAWTIIPFVIVIGMALPATKTVVAMKDTTNADLTVKATGYQWKWGYDYLTGEGEGIGFLSNLATPADQRDGTAPKGDNYLMEVDNPLVVPVDKKIRVVTTANDVIHAWMVPSFGVKQDAIPGFVRDTWFRAEKIGEFRGQCAELCGKDHAFMPIVVKVVSAEDYTKWVDEKKKAMAALADDPNKVWTADELKTRGQTVFASNCVACHQATGKGVPGTFPALDGDAAVLGPKARQIETLLKGRPGTAMASFAHLSDTELAAVITYTRNAWSNAGKGTDPVVQPADLKAAR</sequence>
<evidence type="ECO:0000256" key="19">
    <source>
        <dbReference type="RuleBase" id="RU004024"/>
    </source>
</evidence>
<dbReference type="GO" id="GO:0005507">
    <property type="term" value="F:copper ion binding"/>
    <property type="evidence" value="ECO:0007669"/>
    <property type="project" value="InterPro"/>
</dbReference>
<dbReference type="Pfam" id="PF00034">
    <property type="entry name" value="Cytochrom_C"/>
    <property type="match status" value="1"/>
</dbReference>
<protein>
    <recommendedName>
        <fullName evidence="19">Cytochrome c oxidase subunit 2</fullName>
        <ecNumber evidence="19">7.1.1.9</ecNumber>
    </recommendedName>
</protein>
<keyword evidence="7 18" id="KW-0812">Transmembrane</keyword>
<evidence type="ECO:0000256" key="6">
    <source>
        <dbReference type="ARBA" id="ARBA00022660"/>
    </source>
</evidence>
<dbReference type="SUPFAM" id="SSF49503">
    <property type="entry name" value="Cupredoxins"/>
    <property type="match status" value="1"/>
</dbReference>
<comment type="subcellular location">
    <subcellularLocation>
        <location evidence="18">Cell membrane</location>
        <topology evidence="18">Multi-pass membrane protein</topology>
    </subcellularLocation>
    <subcellularLocation>
        <location evidence="1">Membrane</location>
        <topology evidence="1">Multi-pass membrane protein</topology>
    </subcellularLocation>
    <subcellularLocation>
        <location evidence="2">Periplasm</location>
    </subcellularLocation>
</comment>
<keyword evidence="9" id="KW-1278">Translocase</keyword>
<keyword evidence="26" id="KW-1185">Reference proteome</keyword>
<evidence type="ECO:0000256" key="8">
    <source>
        <dbReference type="ARBA" id="ARBA00022723"/>
    </source>
</evidence>
<evidence type="ECO:0000256" key="12">
    <source>
        <dbReference type="ARBA" id="ARBA00023004"/>
    </source>
</evidence>
<dbReference type="PROSITE" id="PS50999">
    <property type="entry name" value="COX2_TM"/>
    <property type="match status" value="1"/>
</dbReference>
<keyword evidence="5 17" id="KW-0349">Heme</keyword>
<evidence type="ECO:0000256" key="7">
    <source>
        <dbReference type="ARBA" id="ARBA00022692"/>
    </source>
</evidence>
<evidence type="ECO:0000256" key="5">
    <source>
        <dbReference type="ARBA" id="ARBA00022617"/>
    </source>
</evidence>
<evidence type="ECO:0000256" key="16">
    <source>
        <dbReference type="ARBA" id="ARBA00047816"/>
    </source>
</evidence>
<evidence type="ECO:0000256" key="11">
    <source>
        <dbReference type="ARBA" id="ARBA00022989"/>
    </source>
</evidence>
<keyword evidence="10 18" id="KW-0249">Electron transport</keyword>